<dbReference type="PANTHER" id="PTHR15832:SF2">
    <property type="entry name" value="SH2 DOMAIN-CONTAINING PROTEIN"/>
    <property type="match status" value="1"/>
</dbReference>
<dbReference type="PANTHER" id="PTHR15832">
    <property type="entry name" value="SHC (SRC HOMOLOGY DOMAIN C-TERMINAL) ADAPTOR HOMOLOG"/>
    <property type="match status" value="1"/>
</dbReference>
<dbReference type="InterPro" id="IPR036860">
    <property type="entry name" value="SH2_dom_sf"/>
</dbReference>
<protein>
    <submittedName>
        <fullName evidence="5">Tensin-1</fullName>
    </submittedName>
</protein>
<accession>A0A5N5T0N3</accession>
<dbReference type="PRINTS" id="PR00401">
    <property type="entry name" value="SH2DOMAIN"/>
</dbReference>
<gene>
    <name evidence="5" type="primary">TNS1_2</name>
    <name evidence="4" type="synonym">TNS1_1</name>
    <name evidence="4" type="ORF">Anas_08288</name>
    <name evidence="5" type="ORF">Anas_12867</name>
</gene>
<dbReference type="PROSITE" id="PS50001">
    <property type="entry name" value="SH2"/>
    <property type="match status" value="1"/>
</dbReference>
<evidence type="ECO:0000313" key="6">
    <source>
        <dbReference type="Proteomes" id="UP000326759"/>
    </source>
</evidence>
<dbReference type="CDD" id="cd00173">
    <property type="entry name" value="SH2"/>
    <property type="match status" value="1"/>
</dbReference>
<feature type="compositionally biased region" description="Low complexity" evidence="2">
    <location>
        <begin position="12"/>
        <end position="27"/>
    </location>
</feature>
<dbReference type="OrthoDB" id="10013007at2759"/>
<proteinExistence type="predicted"/>
<evidence type="ECO:0000313" key="4">
    <source>
        <dbReference type="EMBL" id="KAB7494928.1"/>
    </source>
</evidence>
<organism evidence="5 6">
    <name type="scientific">Armadillidium nasatum</name>
    <dbReference type="NCBI Taxonomy" id="96803"/>
    <lineage>
        <taxon>Eukaryota</taxon>
        <taxon>Metazoa</taxon>
        <taxon>Ecdysozoa</taxon>
        <taxon>Arthropoda</taxon>
        <taxon>Crustacea</taxon>
        <taxon>Multicrustacea</taxon>
        <taxon>Malacostraca</taxon>
        <taxon>Eumalacostraca</taxon>
        <taxon>Peracarida</taxon>
        <taxon>Isopoda</taxon>
        <taxon>Oniscidea</taxon>
        <taxon>Crinocheta</taxon>
        <taxon>Armadillidiidae</taxon>
        <taxon>Armadillidium</taxon>
    </lineage>
</organism>
<evidence type="ECO:0000313" key="5">
    <source>
        <dbReference type="EMBL" id="KAB7499862.1"/>
    </source>
</evidence>
<feature type="domain" description="SH2" evidence="3">
    <location>
        <begin position="52"/>
        <end position="151"/>
    </location>
</feature>
<feature type="compositionally biased region" description="Acidic residues" evidence="2">
    <location>
        <begin position="158"/>
        <end position="170"/>
    </location>
</feature>
<evidence type="ECO:0000256" key="2">
    <source>
        <dbReference type="SAM" id="MobiDB-lite"/>
    </source>
</evidence>
<evidence type="ECO:0000259" key="3">
    <source>
        <dbReference type="PROSITE" id="PS50001"/>
    </source>
</evidence>
<dbReference type="Gene3D" id="3.30.505.10">
    <property type="entry name" value="SH2 domain"/>
    <property type="match status" value="1"/>
</dbReference>
<dbReference type="AlphaFoldDB" id="A0A5N5T0N3"/>
<dbReference type="EMBL" id="SEYY01016264">
    <property type="protein sequence ID" value="KAB7499862.1"/>
    <property type="molecule type" value="Genomic_DNA"/>
</dbReference>
<keyword evidence="6" id="KW-1185">Reference proteome</keyword>
<dbReference type="Pfam" id="PF00017">
    <property type="entry name" value="SH2"/>
    <property type="match status" value="1"/>
</dbReference>
<dbReference type="SMART" id="SM00252">
    <property type="entry name" value="SH2"/>
    <property type="match status" value="1"/>
</dbReference>
<dbReference type="Proteomes" id="UP000326759">
    <property type="component" value="Unassembled WGS sequence"/>
</dbReference>
<feature type="region of interest" description="Disordered" evidence="2">
    <location>
        <begin position="1"/>
        <end position="44"/>
    </location>
</feature>
<dbReference type="EMBL" id="SEYY01023332">
    <property type="protein sequence ID" value="KAB7494928.1"/>
    <property type="molecule type" value="Genomic_DNA"/>
</dbReference>
<dbReference type="InterPro" id="IPR000980">
    <property type="entry name" value="SH2"/>
</dbReference>
<dbReference type="SUPFAM" id="SSF55550">
    <property type="entry name" value="SH2 domain"/>
    <property type="match status" value="1"/>
</dbReference>
<comment type="caution">
    <text evidence="5">The sequence shown here is derived from an EMBL/GenBank/DDBJ whole genome shotgun (WGS) entry which is preliminary data.</text>
</comment>
<name>A0A5N5T0N3_9CRUS</name>
<keyword evidence="1" id="KW-0727">SH2 domain</keyword>
<sequence>MSQISMNSSLTSGNVGVEVSSSSNFSNTPPPLPERSDSLTPPEEPHLKTAAWFQAGIPREIALEVLSREPVGAFMVRESTSKPGCYALSLRVPRDFTVSGIAHYLIVKTTKGYKIKGFTKEFVTLTALITHHSVMPELLPCPLSLSRYNPTFTADDNRNDDDENSDEDPDYNTLSDFRKMMADLNV</sequence>
<evidence type="ECO:0000256" key="1">
    <source>
        <dbReference type="PROSITE-ProRule" id="PRU00191"/>
    </source>
</evidence>
<feature type="region of interest" description="Disordered" evidence="2">
    <location>
        <begin position="152"/>
        <end position="172"/>
    </location>
</feature>
<reference evidence="5 6" key="1">
    <citation type="journal article" date="2019" name="PLoS Biol.">
        <title>Sex chromosomes control vertical transmission of feminizing Wolbachia symbionts in an isopod.</title>
        <authorList>
            <person name="Becking T."/>
            <person name="Chebbi M.A."/>
            <person name="Giraud I."/>
            <person name="Moumen B."/>
            <person name="Laverre T."/>
            <person name="Caubet Y."/>
            <person name="Peccoud J."/>
            <person name="Gilbert C."/>
            <person name="Cordaux R."/>
        </authorList>
    </citation>
    <scope>NUCLEOTIDE SEQUENCE [LARGE SCALE GENOMIC DNA]</scope>
    <source>
        <strain evidence="5">ANa2</strain>
        <tissue evidence="5">Whole body excluding digestive tract and cuticle</tissue>
    </source>
</reference>
<feature type="compositionally biased region" description="Polar residues" evidence="2">
    <location>
        <begin position="1"/>
        <end position="11"/>
    </location>
</feature>